<dbReference type="PANTHER" id="PTHR15430:SF1">
    <property type="entry name" value="GLOMULIN"/>
    <property type="match status" value="1"/>
</dbReference>
<dbReference type="STRING" id="3750.A0A498HTB3"/>
<name>A0A498HTB3_MALDO</name>
<reference evidence="1 2" key="1">
    <citation type="submission" date="2018-10" db="EMBL/GenBank/DDBJ databases">
        <title>A high-quality apple genome assembly.</title>
        <authorList>
            <person name="Hu J."/>
        </authorList>
    </citation>
    <scope>NUCLEOTIDE SEQUENCE [LARGE SCALE GENOMIC DNA]</scope>
    <source>
        <strain evidence="2">cv. HFTH1</strain>
        <tissue evidence="1">Young leaf</tissue>
    </source>
</reference>
<evidence type="ECO:0008006" key="3">
    <source>
        <dbReference type="Google" id="ProtNLM"/>
    </source>
</evidence>
<dbReference type="EMBL" id="RDQH01000341">
    <property type="protein sequence ID" value="RXH72371.1"/>
    <property type="molecule type" value="Genomic_DNA"/>
</dbReference>
<dbReference type="GO" id="GO:0055105">
    <property type="term" value="F:ubiquitin-protein transferase inhibitor activity"/>
    <property type="evidence" value="ECO:0007669"/>
    <property type="project" value="TreeGrafter"/>
</dbReference>
<dbReference type="AlphaFoldDB" id="A0A498HTB3"/>
<comment type="caution">
    <text evidence="1">The sequence shown here is derived from an EMBL/GenBank/DDBJ whole genome shotgun (WGS) entry which is preliminary data.</text>
</comment>
<accession>A0A498HTB3</accession>
<evidence type="ECO:0000313" key="1">
    <source>
        <dbReference type="EMBL" id="RXH72371.1"/>
    </source>
</evidence>
<dbReference type="InterPro" id="IPR016024">
    <property type="entry name" value="ARM-type_fold"/>
</dbReference>
<protein>
    <recommendedName>
        <fullName evidence="3">Aberrant root formation protein 4</fullName>
    </recommendedName>
</protein>
<organism evidence="1 2">
    <name type="scientific">Malus domestica</name>
    <name type="common">Apple</name>
    <name type="synonym">Pyrus malus</name>
    <dbReference type="NCBI Taxonomy" id="3750"/>
    <lineage>
        <taxon>Eukaryota</taxon>
        <taxon>Viridiplantae</taxon>
        <taxon>Streptophyta</taxon>
        <taxon>Embryophyta</taxon>
        <taxon>Tracheophyta</taxon>
        <taxon>Spermatophyta</taxon>
        <taxon>Magnoliopsida</taxon>
        <taxon>eudicotyledons</taxon>
        <taxon>Gunneridae</taxon>
        <taxon>Pentapetalae</taxon>
        <taxon>rosids</taxon>
        <taxon>fabids</taxon>
        <taxon>Rosales</taxon>
        <taxon>Rosaceae</taxon>
        <taxon>Amygdaloideae</taxon>
        <taxon>Maleae</taxon>
        <taxon>Malus</taxon>
    </lineage>
</organism>
<evidence type="ECO:0000313" key="2">
    <source>
        <dbReference type="Proteomes" id="UP000290289"/>
    </source>
</evidence>
<dbReference type="PANTHER" id="PTHR15430">
    <property type="entry name" value="GLOMULIN"/>
    <property type="match status" value="1"/>
</dbReference>
<gene>
    <name evidence="1" type="ORF">DVH24_012055</name>
</gene>
<dbReference type="Proteomes" id="UP000290289">
    <property type="component" value="Chromosome 15"/>
</dbReference>
<dbReference type="GO" id="GO:0005737">
    <property type="term" value="C:cytoplasm"/>
    <property type="evidence" value="ECO:0007669"/>
    <property type="project" value="TreeGrafter"/>
</dbReference>
<keyword evidence="2" id="KW-1185">Reference proteome</keyword>
<dbReference type="InterPro" id="IPR019516">
    <property type="entry name" value="Glomulin/ALF4"/>
</dbReference>
<dbReference type="Pfam" id="PF08568">
    <property type="entry name" value="Kinetochor_Ybp2"/>
    <property type="match status" value="1"/>
</dbReference>
<dbReference type="SUPFAM" id="SSF48371">
    <property type="entry name" value="ARM repeat"/>
    <property type="match status" value="1"/>
</dbReference>
<proteinExistence type="predicted"/>
<dbReference type="InterPro" id="IPR013877">
    <property type="entry name" value="YAP-bd/ALF4/Glomulin"/>
</dbReference>
<sequence>MADNLDQSFPLLQEILNSLSQSVDQPQTSVSELISFLNSTLDAALSDPENEDAKANAFRALTKVHQFVSSPSLDQAIIEALSFELPMAVSKFGGVSDGCLEVVECTIDCFISMCSPRDMLSILCEALAPPSEAIRDSGYIAPLLTGLSKVFLSLQRRHFEQVKVAVPIIVKVLKGRSLELEDEDPEFKNLFDRAMGIANSIRAVCLKLEGVANEKLRALLGLYVLQIMAVVSMNHNVPSSQPFVLQLSSFFPFCGLSYLGVITGSDVDKITRAVVGDDEDDYMSCLSDVKCGAPLSVIWGYASDDVVGAAEEDLNSVKDELKDNQTERWLAVGMLKHILAPATLPWELKRHAINFLICITDGNISHCDEHNNFSSYTTSLFAALQAVQMIIMYASDTVLRKNAFEAFKRIIADIPASQRFDMLKSLIINSNSSSMIAILLDIVKGELHKESCQSVGNDEVPQAKPPTLFWTANVLELVELILKPPEGGPPSFPEDTDKVLSALNLYRFVLITESTGKTNHTGVISRSNLQKAYKGWLLPLRTQVTAIMAETRNDYELPLDALCTLNPIELVLYRCMELVEDQLKQQSM</sequence>